<dbReference type="Gramene" id="ORUFI05G26250.8">
    <property type="protein sequence ID" value="ORUFI05G26250.8"/>
    <property type="gene ID" value="ORUFI05G26250"/>
</dbReference>
<organism evidence="3 4">
    <name type="scientific">Oryza rufipogon</name>
    <name type="common">Brownbeard rice</name>
    <name type="synonym">Asian wild rice</name>
    <dbReference type="NCBI Taxonomy" id="4529"/>
    <lineage>
        <taxon>Eukaryota</taxon>
        <taxon>Viridiplantae</taxon>
        <taxon>Streptophyta</taxon>
        <taxon>Embryophyta</taxon>
        <taxon>Tracheophyta</taxon>
        <taxon>Spermatophyta</taxon>
        <taxon>Magnoliopsida</taxon>
        <taxon>Liliopsida</taxon>
        <taxon>Poales</taxon>
        <taxon>Poaceae</taxon>
        <taxon>BOP clade</taxon>
        <taxon>Oryzoideae</taxon>
        <taxon>Oryzeae</taxon>
        <taxon>Oryzinae</taxon>
        <taxon>Oryza</taxon>
    </lineage>
</organism>
<name>A0A0E0PQQ7_ORYRU</name>
<reference evidence="3" key="2">
    <citation type="submission" date="2015-06" db="UniProtKB">
        <authorList>
            <consortium name="EnsemblPlants"/>
        </authorList>
    </citation>
    <scope>IDENTIFICATION</scope>
</reference>
<sequence length="113" mass="11993">MDRSPSHSLLLLLCFLLFAQPLQARMLGEAYSSHPHLRASAWRSSVSTDDGGALVRPSPYISPSPKHPAPHQHGGGGAPPPMWRPVAVAPPLAGHDGQPAPRQRPPSPAVHTV</sequence>
<dbReference type="AlphaFoldDB" id="A0A0E0PQQ7"/>
<dbReference type="EnsemblPlants" id="ORUFI05G26250.8">
    <property type="protein sequence ID" value="ORUFI05G26250.8"/>
    <property type="gene ID" value="ORUFI05G26250"/>
</dbReference>
<evidence type="ECO:0000313" key="3">
    <source>
        <dbReference type="EnsemblPlants" id="ORUFI05G26250.8"/>
    </source>
</evidence>
<protein>
    <submittedName>
        <fullName evidence="3">Uncharacterized protein</fullName>
    </submittedName>
</protein>
<keyword evidence="4" id="KW-1185">Reference proteome</keyword>
<feature type="compositionally biased region" description="Pro residues" evidence="1">
    <location>
        <begin position="102"/>
        <end position="113"/>
    </location>
</feature>
<accession>A0A0E0PQQ7</accession>
<feature type="signal peptide" evidence="2">
    <location>
        <begin position="1"/>
        <end position="24"/>
    </location>
</feature>
<feature type="chain" id="PRO_5002370357" evidence="2">
    <location>
        <begin position="25"/>
        <end position="113"/>
    </location>
</feature>
<keyword evidence="2" id="KW-0732">Signal</keyword>
<proteinExistence type="predicted"/>
<reference evidence="4" key="1">
    <citation type="submission" date="2013-06" db="EMBL/GenBank/DDBJ databases">
        <authorList>
            <person name="Zhao Q."/>
        </authorList>
    </citation>
    <scope>NUCLEOTIDE SEQUENCE</scope>
    <source>
        <strain evidence="4">cv. W1943</strain>
    </source>
</reference>
<evidence type="ECO:0000256" key="2">
    <source>
        <dbReference type="SAM" id="SignalP"/>
    </source>
</evidence>
<dbReference type="Proteomes" id="UP000008022">
    <property type="component" value="Unassembled WGS sequence"/>
</dbReference>
<dbReference type="HOGENOM" id="CLU_2227560_0_0_1"/>
<evidence type="ECO:0000313" key="4">
    <source>
        <dbReference type="Proteomes" id="UP000008022"/>
    </source>
</evidence>
<evidence type="ECO:0000256" key="1">
    <source>
        <dbReference type="SAM" id="MobiDB-lite"/>
    </source>
</evidence>
<feature type="region of interest" description="Disordered" evidence="1">
    <location>
        <begin position="41"/>
        <end position="113"/>
    </location>
</feature>